<comment type="subcellular location">
    <subcellularLocation>
        <location evidence="6">Cytoplasm</location>
    </subcellularLocation>
</comment>
<organism evidence="8 9">
    <name type="scientific">Hyphomonas jannaschiana VP2</name>
    <dbReference type="NCBI Taxonomy" id="1280952"/>
    <lineage>
        <taxon>Bacteria</taxon>
        <taxon>Pseudomonadati</taxon>
        <taxon>Pseudomonadota</taxon>
        <taxon>Alphaproteobacteria</taxon>
        <taxon>Hyphomonadales</taxon>
        <taxon>Hyphomonadaceae</taxon>
        <taxon>Hyphomonas</taxon>
    </lineage>
</organism>
<comment type="function">
    <text evidence="6">One of the proteins required for the normal export of preproteins out of the cell cytoplasm. It is a molecular chaperone that binds to a subset of precursor proteins, maintaining them in a translocation-competent state. It also specifically binds to its receptor SecA.</text>
</comment>
<dbReference type="PATRIC" id="fig|1280952.3.peg.1867"/>
<dbReference type="GO" id="GO:0051262">
    <property type="term" value="P:protein tetramerization"/>
    <property type="evidence" value="ECO:0007669"/>
    <property type="project" value="InterPro"/>
</dbReference>
<dbReference type="GO" id="GO:0051082">
    <property type="term" value="F:unfolded protein binding"/>
    <property type="evidence" value="ECO:0007669"/>
    <property type="project" value="InterPro"/>
</dbReference>
<evidence type="ECO:0000313" key="9">
    <source>
        <dbReference type="Proteomes" id="UP000024816"/>
    </source>
</evidence>
<comment type="similarity">
    <text evidence="1 6">Belongs to the SecB family.</text>
</comment>
<dbReference type="NCBIfam" id="TIGR00809">
    <property type="entry name" value="secB"/>
    <property type="match status" value="1"/>
</dbReference>
<dbReference type="SUPFAM" id="SSF54611">
    <property type="entry name" value="SecB-like"/>
    <property type="match status" value="1"/>
</dbReference>
<evidence type="ECO:0000313" key="8">
    <source>
        <dbReference type="EMBL" id="KCZ88567.1"/>
    </source>
</evidence>
<comment type="caution">
    <text evidence="8">The sequence shown here is derived from an EMBL/GenBank/DDBJ whole genome shotgun (WGS) entry which is preliminary data.</text>
</comment>
<dbReference type="OrthoDB" id="9795145at2"/>
<evidence type="ECO:0000256" key="4">
    <source>
        <dbReference type="ARBA" id="ARBA00023010"/>
    </source>
</evidence>
<feature type="region of interest" description="Disordered" evidence="7">
    <location>
        <begin position="1"/>
        <end position="20"/>
    </location>
</feature>
<feature type="compositionally biased region" description="Polar residues" evidence="7">
    <location>
        <begin position="1"/>
        <end position="17"/>
    </location>
</feature>
<dbReference type="HAMAP" id="MF_00821">
    <property type="entry name" value="SecB"/>
    <property type="match status" value="1"/>
</dbReference>
<dbReference type="NCBIfam" id="NF004392">
    <property type="entry name" value="PRK05751.1-3"/>
    <property type="match status" value="1"/>
</dbReference>
<dbReference type="PANTHER" id="PTHR36918:SF1">
    <property type="entry name" value="PROTEIN-EXPORT PROTEIN SECB"/>
    <property type="match status" value="1"/>
</dbReference>
<dbReference type="GO" id="GO:0005737">
    <property type="term" value="C:cytoplasm"/>
    <property type="evidence" value="ECO:0007669"/>
    <property type="project" value="UniProtKB-SubCell"/>
</dbReference>
<evidence type="ECO:0000256" key="3">
    <source>
        <dbReference type="ARBA" id="ARBA00022927"/>
    </source>
</evidence>
<dbReference type="AlphaFoldDB" id="A0A059FDA2"/>
<evidence type="ECO:0000256" key="5">
    <source>
        <dbReference type="ARBA" id="ARBA00023186"/>
    </source>
</evidence>
<dbReference type="PRINTS" id="PR01594">
    <property type="entry name" value="SECBCHAPRONE"/>
</dbReference>
<evidence type="ECO:0000256" key="6">
    <source>
        <dbReference type="HAMAP-Rule" id="MF_00821"/>
    </source>
</evidence>
<keyword evidence="6" id="KW-0963">Cytoplasm</keyword>
<protein>
    <recommendedName>
        <fullName evidence="6">Protein-export protein SecB</fullName>
    </recommendedName>
</protein>
<keyword evidence="9" id="KW-1185">Reference proteome</keyword>
<accession>A0A059FDA2</accession>
<dbReference type="Gene3D" id="3.10.420.10">
    <property type="entry name" value="SecB-like"/>
    <property type="match status" value="1"/>
</dbReference>
<reference evidence="8 9" key="1">
    <citation type="journal article" date="2014" name="Antonie Van Leeuwenhoek">
        <title>Hyphomonas beringensis sp. nov. and Hyphomonas chukchiensis sp. nov., isolated from surface seawater of the Bering Sea and Chukchi Sea.</title>
        <authorList>
            <person name="Li C."/>
            <person name="Lai Q."/>
            <person name="Li G."/>
            <person name="Dong C."/>
            <person name="Wang J."/>
            <person name="Liao Y."/>
            <person name="Shao Z."/>
        </authorList>
    </citation>
    <scope>NUCLEOTIDE SEQUENCE [LARGE SCALE GENOMIC DNA]</scope>
    <source>
        <strain evidence="8 9">VP2</strain>
    </source>
</reference>
<sequence>MTDTSAPQAPNEGQNGATPAGLRVLGQYVKDLSFENPGHTPVQSQPNIDLGIDVGATPHADGNGIYEVSLKLSAKAVSDGTVLFITELDYAGLFQLQNVPQAQLEPLLLIECPRLLFPFARRIVAEITREGGFPPLLIDPVDFVQLYQQQYRRAQEAAAASGQTPPVQDA</sequence>
<keyword evidence="3 6" id="KW-0653">Protein transport</keyword>
<dbReference type="GO" id="GO:0015031">
    <property type="term" value="P:protein transport"/>
    <property type="evidence" value="ECO:0007669"/>
    <property type="project" value="UniProtKB-UniRule"/>
</dbReference>
<evidence type="ECO:0000256" key="1">
    <source>
        <dbReference type="ARBA" id="ARBA00009990"/>
    </source>
</evidence>
<keyword evidence="2 6" id="KW-0813">Transport</keyword>
<keyword evidence="4 6" id="KW-0811">Translocation</keyword>
<name>A0A059FDA2_9PROT</name>
<dbReference type="InterPro" id="IPR003708">
    <property type="entry name" value="SecB"/>
</dbReference>
<evidence type="ECO:0000256" key="2">
    <source>
        <dbReference type="ARBA" id="ARBA00022448"/>
    </source>
</evidence>
<dbReference type="EMBL" id="ARYJ01000005">
    <property type="protein sequence ID" value="KCZ88567.1"/>
    <property type="molecule type" value="Genomic_DNA"/>
</dbReference>
<dbReference type="eggNOG" id="COG1952">
    <property type="taxonomic scope" value="Bacteria"/>
</dbReference>
<gene>
    <name evidence="6" type="primary">secB</name>
    <name evidence="8" type="ORF">HJA_09369</name>
</gene>
<evidence type="ECO:0000256" key="7">
    <source>
        <dbReference type="SAM" id="MobiDB-lite"/>
    </source>
</evidence>
<dbReference type="RefSeq" id="WP_035581364.1">
    <property type="nucleotide sequence ID" value="NZ_ARYJ01000005.1"/>
</dbReference>
<proteinExistence type="inferred from homology"/>
<dbReference type="GO" id="GO:0006457">
    <property type="term" value="P:protein folding"/>
    <property type="evidence" value="ECO:0007669"/>
    <property type="project" value="UniProtKB-UniRule"/>
</dbReference>
<comment type="subunit">
    <text evidence="6">Homotetramer, a dimer of dimers. One homotetramer interacts with 1 SecA dimer.</text>
</comment>
<dbReference type="STRING" id="1280952.HJA_09369"/>
<keyword evidence="5 6" id="KW-0143">Chaperone</keyword>
<dbReference type="InterPro" id="IPR035958">
    <property type="entry name" value="SecB-like_sf"/>
</dbReference>
<dbReference type="Proteomes" id="UP000024816">
    <property type="component" value="Unassembled WGS sequence"/>
</dbReference>
<dbReference type="PANTHER" id="PTHR36918">
    <property type="match status" value="1"/>
</dbReference>
<dbReference type="Pfam" id="PF02556">
    <property type="entry name" value="SecB"/>
    <property type="match status" value="1"/>
</dbReference>